<dbReference type="SUPFAM" id="SSF88659">
    <property type="entry name" value="Sigma3 and sigma4 domains of RNA polymerase sigma factors"/>
    <property type="match status" value="1"/>
</dbReference>
<dbReference type="InterPro" id="IPR036388">
    <property type="entry name" value="WH-like_DNA-bd_sf"/>
</dbReference>
<evidence type="ECO:0000256" key="2">
    <source>
        <dbReference type="ARBA" id="ARBA00023015"/>
    </source>
</evidence>
<keyword evidence="5" id="KW-0804">Transcription</keyword>
<dbReference type="InterPro" id="IPR013324">
    <property type="entry name" value="RNA_pol_sigma_r3/r4-like"/>
</dbReference>
<evidence type="ECO:0000259" key="6">
    <source>
        <dbReference type="Pfam" id="PF04542"/>
    </source>
</evidence>
<dbReference type="Proteomes" id="UP000717634">
    <property type="component" value="Unassembled WGS sequence"/>
</dbReference>
<dbReference type="Pfam" id="PF08281">
    <property type="entry name" value="Sigma70_r4_2"/>
    <property type="match status" value="1"/>
</dbReference>
<dbReference type="InterPro" id="IPR013325">
    <property type="entry name" value="RNA_pol_sigma_r2"/>
</dbReference>
<evidence type="ECO:0000256" key="1">
    <source>
        <dbReference type="ARBA" id="ARBA00010641"/>
    </source>
</evidence>
<keyword evidence="4" id="KW-0238">DNA-binding</keyword>
<evidence type="ECO:0000256" key="5">
    <source>
        <dbReference type="ARBA" id="ARBA00023163"/>
    </source>
</evidence>
<dbReference type="PANTHER" id="PTHR43133:SF8">
    <property type="entry name" value="RNA POLYMERASE SIGMA FACTOR HI_1459-RELATED"/>
    <property type="match status" value="1"/>
</dbReference>
<dbReference type="PANTHER" id="PTHR43133">
    <property type="entry name" value="RNA POLYMERASE ECF-TYPE SIGMA FACTO"/>
    <property type="match status" value="1"/>
</dbReference>
<dbReference type="NCBIfam" id="TIGR02937">
    <property type="entry name" value="sigma70-ECF"/>
    <property type="match status" value="1"/>
</dbReference>
<evidence type="ECO:0000256" key="4">
    <source>
        <dbReference type="ARBA" id="ARBA00023125"/>
    </source>
</evidence>
<evidence type="ECO:0000313" key="9">
    <source>
        <dbReference type="Proteomes" id="UP000717634"/>
    </source>
</evidence>
<dbReference type="Gene3D" id="1.10.10.10">
    <property type="entry name" value="Winged helix-like DNA-binding domain superfamily/Winged helix DNA-binding domain"/>
    <property type="match status" value="1"/>
</dbReference>
<protein>
    <submittedName>
        <fullName evidence="8">RNA polymerase sigma-70 factor (ECF subfamily)</fullName>
    </submittedName>
</protein>
<feature type="domain" description="RNA polymerase sigma factor 70 region 4 type 2" evidence="7">
    <location>
        <begin position="134"/>
        <end position="184"/>
    </location>
</feature>
<dbReference type="InterPro" id="IPR039425">
    <property type="entry name" value="RNA_pol_sigma-70-like"/>
</dbReference>
<evidence type="ECO:0000256" key="3">
    <source>
        <dbReference type="ARBA" id="ARBA00023082"/>
    </source>
</evidence>
<accession>A0ABX1HL55</accession>
<name>A0ABX1HL55_9BACT</name>
<keyword evidence="2" id="KW-0805">Transcription regulation</keyword>
<proteinExistence type="inferred from homology"/>
<reference evidence="8 9" key="1">
    <citation type="submission" date="2020-03" db="EMBL/GenBank/DDBJ databases">
        <title>Genomic Encyclopedia of Type Strains, Phase IV (KMG-V): Genome sequencing to study the core and pangenomes of soil and plant-associated prokaryotes.</title>
        <authorList>
            <person name="Whitman W."/>
        </authorList>
    </citation>
    <scope>NUCLEOTIDE SEQUENCE [LARGE SCALE GENOMIC DNA]</scope>
    <source>
        <strain evidence="8 9">1B</strain>
    </source>
</reference>
<evidence type="ECO:0000313" key="8">
    <source>
        <dbReference type="EMBL" id="NKI90991.1"/>
    </source>
</evidence>
<dbReference type="RefSeq" id="WP_168674573.1">
    <property type="nucleotide sequence ID" value="NZ_JAAVTK010000012.1"/>
</dbReference>
<dbReference type="InterPro" id="IPR014284">
    <property type="entry name" value="RNA_pol_sigma-70_dom"/>
</dbReference>
<sequence>MPPPTPLSDEDLLAALRAGQAGAFEQLVKQYGARVLNTCLGLVPQRADAEDLTQEVFVEVYTQLASFRGEAKLSTWVYRIAVNKCLEWQRHRKRQKRFAFITSLFGADSNEPTHDPPDYEHPGVLAERREQAALLLQAVARLPERQQAAFTLFHLEGLPHSEIAAALELSTGAVESLLHRAKGTLRQQLGAYYRDFVAG</sequence>
<dbReference type="EMBL" id="JAAVTK010000012">
    <property type="protein sequence ID" value="NKI90991.1"/>
    <property type="molecule type" value="Genomic_DNA"/>
</dbReference>
<dbReference type="Pfam" id="PF04542">
    <property type="entry name" value="Sigma70_r2"/>
    <property type="match status" value="1"/>
</dbReference>
<keyword evidence="3" id="KW-0731">Sigma factor</keyword>
<dbReference type="CDD" id="cd06171">
    <property type="entry name" value="Sigma70_r4"/>
    <property type="match status" value="1"/>
</dbReference>
<feature type="domain" description="RNA polymerase sigma-70 region 2" evidence="6">
    <location>
        <begin position="27"/>
        <end position="94"/>
    </location>
</feature>
<dbReference type="InterPro" id="IPR013249">
    <property type="entry name" value="RNA_pol_sigma70_r4_t2"/>
</dbReference>
<dbReference type="InterPro" id="IPR007627">
    <property type="entry name" value="RNA_pol_sigma70_r2"/>
</dbReference>
<comment type="similarity">
    <text evidence="1">Belongs to the sigma-70 factor family. ECF subfamily.</text>
</comment>
<gene>
    <name evidence="8" type="ORF">HBN54_003603</name>
</gene>
<dbReference type="Gene3D" id="1.10.1740.10">
    <property type="match status" value="1"/>
</dbReference>
<organism evidence="8 9">
    <name type="scientific">Hymenobacter artigasi</name>
    <dbReference type="NCBI Taxonomy" id="2719616"/>
    <lineage>
        <taxon>Bacteria</taxon>
        <taxon>Pseudomonadati</taxon>
        <taxon>Bacteroidota</taxon>
        <taxon>Cytophagia</taxon>
        <taxon>Cytophagales</taxon>
        <taxon>Hymenobacteraceae</taxon>
        <taxon>Hymenobacter</taxon>
    </lineage>
</organism>
<keyword evidence="9" id="KW-1185">Reference proteome</keyword>
<dbReference type="SUPFAM" id="SSF88946">
    <property type="entry name" value="Sigma2 domain of RNA polymerase sigma factors"/>
    <property type="match status" value="1"/>
</dbReference>
<comment type="caution">
    <text evidence="8">The sequence shown here is derived from an EMBL/GenBank/DDBJ whole genome shotgun (WGS) entry which is preliminary data.</text>
</comment>
<evidence type="ECO:0000259" key="7">
    <source>
        <dbReference type="Pfam" id="PF08281"/>
    </source>
</evidence>